<proteinExistence type="predicted"/>
<dbReference type="Pfam" id="PF00669">
    <property type="entry name" value="Flagellin_N"/>
    <property type="match status" value="1"/>
</dbReference>
<keyword evidence="2" id="KW-0969">Cilium</keyword>
<dbReference type="AlphaFoldDB" id="A0A1H9TSU7"/>
<dbReference type="InterPro" id="IPR001492">
    <property type="entry name" value="Flagellin"/>
</dbReference>
<dbReference type="EMBL" id="FOGV01000011">
    <property type="protein sequence ID" value="SES00061.1"/>
    <property type="molecule type" value="Genomic_DNA"/>
</dbReference>
<dbReference type="NCBIfam" id="TIGR02550">
    <property type="entry name" value="flagell_flgL"/>
    <property type="match status" value="1"/>
</dbReference>
<protein>
    <submittedName>
        <fullName evidence="2">Flagellar hook-associated protein 3 FlgL</fullName>
    </submittedName>
</protein>
<feature type="domain" description="Flagellin N-terminal" evidence="1">
    <location>
        <begin position="6"/>
        <end position="140"/>
    </location>
</feature>
<dbReference type="PANTHER" id="PTHR42792">
    <property type="entry name" value="FLAGELLIN"/>
    <property type="match status" value="1"/>
</dbReference>
<keyword evidence="3" id="KW-1185">Reference proteome</keyword>
<dbReference type="OrthoDB" id="9758307at2"/>
<reference evidence="3" key="1">
    <citation type="submission" date="2016-10" db="EMBL/GenBank/DDBJ databases">
        <authorList>
            <person name="de Groot N.N."/>
        </authorList>
    </citation>
    <scope>NUCLEOTIDE SEQUENCE [LARGE SCALE GENOMIC DNA]</scope>
    <source>
        <strain evidence="3">10nlg</strain>
    </source>
</reference>
<dbReference type="SUPFAM" id="SSF64518">
    <property type="entry name" value="Phase 1 flagellin"/>
    <property type="match status" value="1"/>
</dbReference>
<dbReference type="InterPro" id="IPR001029">
    <property type="entry name" value="Flagellin_N"/>
</dbReference>
<evidence type="ECO:0000313" key="3">
    <source>
        <dbReference type="Proteomes" id="UP000199318"/>
    </source>
</evidence>
<dbReference type="InterPro" id="IPR013384">
    <property type="entry name" value="Flagell_FlgL"/>
</dbReference>
<sequence>MRVTQSMLASGTLNHLSNNYQKMQGLQDQLSTGKKITRASDDPVVAMNGMRYRSQVGEMEQFERNTSEVHNWMDTADDTLGQTTDAMTRIRELTVQAANDSYDADERANIAAEVGQLREHIESMANTQNNGKYVFNGTDTTNAPVDPEQMNTDLAALEEMDDEELAEQRLVHNGESYAFDAEESAGDTYVFTNGGGESIEVALDGAGDVETITAPDGEEVLAREVTLMNENATSTNEQDVEIELLKGVNVPVNIDPDNVYSEELFAELHQLEDALRDPEASGEELTGRLDGLDGQINNIVDERAELGARMNRVEMIEDRIADQSITAERIMSDNEDAQMEEVITELLEQENVHRAALSASGRIIQPTLMDFLG</sequence>
<dbReference type="RefSeq" id="WP_093072812.1">
    <property type="nucleotide sequence ID" value="NZ_FOGV01000011.1"/>
</dbReference>
<evidence type="ECO:0000259" key="1">
    <source>
        <dbReference type="Pfam" id="PF00669"/>
    </source>
</evidence>
<organism evidence="2 3">
    <name type="scientific">Salisediminibacterium halotolerans</name>
    <dbReference type="NCBI Taxonomy" id="517425"/>
    <lineage>
        <taxon>Bacteria</taxon>
        <taxon>Bacillati</taxon>
        <taxon>Bacillota</taxon>
        <taxon>Bacilli</taxon>
        <taxon>Bacillales</taxon>
        <taxon>Bacillaceae</taxon>
        <taxon>Salisediminibacterium</taxon>
    </lineage>
</organism>
<keyword evidence="2" id="KW-0966">Cell projection</keyword>
<dbReference type="STRING" id="1464123.SAMN05444126_11112"/>
<accession>A0A1H9TSU7</accession>
<dbReference type="Gene3D" id="1.20.1330.10">
    <property type="entry name" value="f41 fragment of flagellin, N-terminal domain"/>
    <property type="match status" value="1"/>
</dbReference>
<dbReference type="GO" id="GO:0009424">
    <property type="term" value="C:bacterial-type flagellum hook"/>
    <property type="evidence" value="ECO:0007669"/>
    <property type="project" value="InterPro"/>
</dbReference>
<comment type="caution">
    <text evidence="2">The sequence shown here is derived from an EMBL/GenBank/DDBJ whole genome shotgun (WGS) entry which is preliminary data.</text>
</comment>
<dbReference type="GO" id="GO:0005198">
    <property type="term" value="F:structural molecule activity"/>
    <property type="evidence" value="ECO:0007669"/>
    <property type="project" value="InterPro"/>
</dbReference>
<evidence type="ECO:0000313" key="2">
    <source>
        <dbReference type="EMBL" id="SES00061.1"/>
    </source>
</evidence>
<gene>
    <name evidence="2" type="ORF">SAMN05444126_11112</name>
</gene>
<keyword evidence="2" id="KW-0282">Flagellum</keyword>
<dbReference type="PANTHER" id="PTHR42792:SF1">
    <property type="entry name" value="FLAGELLAR HOOK-ASSOCIATED PROTEIN 3"/>
    <property type="match status" value="1"/>
</dbReference>
<dbReference type="Proteomes" id="UP000199318">
    <property type="component" value="Unassembled WGS sequence"/>
</dbReference>
<name>A0A1H9TSU7_9BACI</name>
<dbReference type="GO" id="GO:0071973">
    <property type="term" value="P:bacterial-type flagellum-dependent cell motility"/>
    <property type="evidence" value="ECO:0007669"/>
    <property type="project" value="InterPro"/>
</dbReference>